<gene>
    <name evidence="1" type="ORF">E3U43_005644</name>
</gene>
<proteinExistence type="predicted"/>
<feature type="non-terminal residue" evidence="1">
    <location>
        <position position="101"/>
    </location>
</feature>
<dbReference type="EMBL" id="CM011690">
    <property type="protein sequence ID" value="TMS08161.1"/>
    <property type="molecule type" value="Genomic_DNA"/>
</dbReference>
<evidence type="ECO:0000313" key="2">
    <source>
        <dbReference type="Proteomes" id="UP000793456"/>
    </source>
</evidence>
<accession>A0ACD3QN62</accession>
<sequence>LSFLQSSALSCVPRYAFLLKALSMLLICSAVKAVRGLLPDGGEAGEVEAQSAGADGEKERPPSLSYPEVSSSVPLLKSASVTADKEEISVNMEPEKYFKYS</sequence>
<feature type="non-terminal residue" evidence="1">
    <location>
        <position position="1"/>
    </location>
</feature>
<dbReference type="Proteomes" id="UP000793456">
    <property type="component" value="Chromosome XVII"/>
</dbReference>
<organism evidence="1 2">
    <name type="scientific">Larimichthys crocea</name>
    <name type="common">Large yellow croaker</name>
    <name type="synonym">Pseudosciaena crocea</name>
    <dbReference type="NCBI Taxonomy" id="215358"/>
    <lineage>
        <taxon>Eukaryota</taxon>
        <taxon>Metazoa</taxon>
        <taxon>Chordata</taxon>
        <taxon>Craniata</taxon>
        <taxon>Vertebrata</taxon>
        <taxon>Euteleostomi</taxon>
        <taxon>Actinopterygii</taxon>
        <taxon>Neopterygii</taxon>
        <taxon>Teleostei</taxon>
        <taxon>Neoteleostei</taxon>
        <taxon>Acanthomorphata</taxon>
        <taxon>Eupercaria</taxon>
        <taxon>Sciaenidae</taxon>
        <taxon>Larimichthys</taxon>
    </lineage>
</organism>
<name>A0ACD3QN62_LARCR</name>
<reference evidence="1" key="1">
    <citation type="submission" date="2018-11" db="EMBL/GenBank/DDBJ databases">
        <title>The sequence and de novo assembly of Larimichthys crocea genome using PacBio and Hi-C technologies.</title>
        <authorList>
            <person name="Xu P."/>
            <person name="Chen B."/>
            <person name="Zhou Z."/>
            <person name="Ke Q."/>
            <person name="Wu Y."/>
            <person name="Bai H."/>
            <person name="Pu F."/>
        </authorList>
    </citation>
    <scope>NUCLEOTIDE SEQUENCE</scope>
    <source>
        <tissue evidence="1">Muscle</tissue>
    </source>
</reference>
<keyword evidence="2" id="KW-1185">Reference proteome</keyword>
<evidence type="ECO:0000313" key="1">
    <source>
        <dbReference type="EMBL" id="TMS08161.1"/>
    </source>
</evidence>
<comment type="caution">
    <text evidence="1">The sequence shown here is derived from an EMBL/GenBank/DDBJ whole genome shotgun (WGS) entry which is preliminary data.</text>
</comment>
<protein>
    <submittedName>
        <fullName evidence="1">Uncharacterized protein</fullName>
    </submittedName>
</protein>